<reference evidence="1 2" key="1">
    <citation type="submission" date="2010-02" db="EMBL/GenBank/DDBJ databases">
        <authorList>
            <person name="Weinstock G."/>
            <person name="Sodergren E."/>
            <person name="Clifton S."/>
            <person name="Fulton L."/>
            <person name="Fulton B."/>
            <person name="Courtney L."/>
            <person name="Fronick C."/>
            <person name="Harrison M."/>
            <person name="Strong C."/>
            <person name="Farmer C."/>
            <person name="Delahaunty K."/>
            <person name="Markovic C."/>
            <person name="Hall O."/>
            <person name="Minx P."/>
            <person name="Tomlinson C."/>
            <person name="Mitreva M."/>
            <person name="Nelson J."/>
            <person name="Hou S."/>
            <person name="Wollam A."/>
            <person name="Pepin K.H."/>
            <person name="Johnson M."/>
            <person name="Bhonagiri V."/>
            <person name="Zhang X."/>
            <person name="Suruliraj S."/>
            <person name="Warren W."/>
            <person name="Chinwalla A."/>
            <person name="Mardis E.R."/>
            <person name="Wilson R.K."/>
        </authorList>
    </citation>
    <scope>NUCLEOTIDE SEQUENCE [LARGE SCALE GENOMIC DNA]</scope>
    <source>
        <strain evidence="1 2">ATCC 23685</strain>
    </source>
</reference>
<organism evidence="1 2">
    <name type="scientific">Edwardsiella tarda ATCC 23685</name>
    <dbReference type="NCBI Taxonomy" id="500638"/>
    <lineage>
        <taxon>Bacteria</taxon>
        <taxon>Pseudomonadati</taxon>
        <taxon>Pseudomonadota</taxon>
        <taxon>Gammaproteobacteria</taxon>
        <taxon>Enterobacterales</taxon>
        <taxon>Hafniaceae</taxon>
        <taxon>Edwardsiella</taxon>
    </lineage>
</organism>
<dbReference type="EMBL" id="ADGK01000086">
    <property type="protein sequence ID" value="EFE23461.1"/>
    <property type="molecule type" value="Genomic_DNA"/>
</dbReference>
<accession>D4F452</accession>
<proteinExistence type="predicted"/>
<name>D4F452_EDWTA</name>
<protein>
    <submittedName>
        <fullName evidence="1">Uncharacterized protein</fullName>
    </submittedName>
</protein>
<comment type="caution">
    <text evidence="1">The sequence shown here is derived from an EMBL/GenBank/DDBJ whole genome shotgun (WGS) entry which is preliminary data.</text>
</comment>
<gene>
    <name evidence="1" type="ORF">EDWATA_01521</name>
</gene>
<dbReference type="Proteomes" id="UP000003692">
    <property type="component" value="Unassembled WGS sequence"/>
</dbReference>
<sequence>MPTLSRASRRDVGGWAFSRAGGGHGAISHSQGVTGDRVGMISSGCGRRCAWRPFIPTHVA</sequence>
<dbReference type="AlphaFoldDB" id="D4F452"/>
<evidence type="ECO:0000313" key="1">
    <source>
        <dbReference type="EMBL" id="EFE23461.1"/>
    </source>
</evidence>
<dbReference type="HOGENOM" id="CLU_2934042_0_0_6"/>
<evidence type="ECO:0000313" key="2">
    <source>
        <dbReference type="Proteomes" id="UP000003692"/>
    </source>
</evidence>